<dbReference type="InterPro" id="IPR053144">
    <property type="entry name" value="Acetyltransferase_Butenolide"/>
</dbReference>
<gene>
    <name evidence="2" type="ORF">R5U08_38075</name>
</gene>
<feature type="domain" description="N-acetyltransferase" evidence="1">
    <location>
        <begin position="4"/>
        <end position="149"/>
    </location>
</feature>
<dbReference type="InterPro" id="IPR016181">
    <property type="entry name" value="Acyl_CoA_acyltransferase"/>
</dbReference>
<dbReference type="InterPro" id="IPR000182">
    <property type="entry name" value="GNAT_dom"/>
</dbReference>
<name>A0ABZ0KNV1_STRC4</name>
<organism evidence="2 3">
    <name type="scientific">Streptomyces coeruleorubidus</name>
    <dbReference type="NCBI Taxonomy" id="116188"/>
    <lineage>
        <taxon>Bacteria</taxon>
        <taxon>Bacillati</taxon>
        <taxon>Actinomycetota</taxon>
        <taxon>Actinomycetes</taxon>
        <taxon>Kitasatosporales</taxon>
        <taxon>Streptomycetaceae</taxon>
        <taxon>Streptomyces</taxon>
    </lineage>
</organism>
<dbReference type="EC" id="2.3.1.-" evidence="2"/>
<dbReference type="PANTHER" id="PTHR43233">
    <property type="entry name" value="FAMILY N-ACETYLTRANSFERASE, PUTATIVE (AFU_ORTHOLOGUE AFUA_6G03350)-RELATED"/>
    <property type="match status" value="1"/>
</dbReference>
<dbReference type="PROSITE" id="PS51186">
    <property type="entry name" value="GNAT"/>
    <property type="match status" value="1"/>
</dbReference>
<keyword evidence="2" id="KW-0012">Acyltransferase</keyword>
<keyword evidence="3" id="KW-1185">Reference proteome</keyword>
<keyword evidence="2" id="KW-0808">Transferase</keyword>
<dbReference type="EMBL" id="CP137524">
    <property type="protein sequence ID" value="WOT39583.1"/>
    <property type="molecule type" value="Genomic_DNA"/>
</dbReference>
<dbReference type="Proteomes" id="UP001305002">
    <property type="component" value="Chromosome"/>
</dbReference>
<accession>A0ABZ0KNV1</accession>
<dbReference type="Gene3D" id="3.40.630.30">
    <property type="match status" value="1"/>
</dbReference>
<dbReference type="PANTHER" id="PTHR43233:SF1">
    <property type="entry name" value="FAMILY N-ACETYLTRANSFERASE, PUTATIVE (AFU_ORTHOLOGUE AFUA_6G03350)-RELATED"/>
    <property type="match status" value="1"/>
</dbReference>
<dbReference type="Pfam" id="PF00583">
    <property type="entry name" value="Acetyltransf_1"/>
    <property type="match status" value="1"/>
</dbReference>
<evidence type="ECO:0000313" key="2">
    <source>
        <dbReference type="EMBL" id="WOT39583.1"/>
    </source>
</evidence>
<sequence length="150" mass="16609">MQSMMIRRATEQDADLLTALIQRSGAYRGQYASIISDYRVTADYIARHQVFTAVDVTGRLLGFYALVLNPPELDLIFVADDAQGMGIGRLLVNHMIGQAGEAGLTGVRVVSHPPAEKFYRRLGAERVGTVAPRPPKVGWERPELRFTIPQ</sequence>
<dbReference type="RefSeq" id="WP_193506693.1">
    <property type="nucleotide sequence ID" value="NZ_BMSO01000014.1"/>
</dbReference>
<dbReference type="SUPFAM" id="SSF55729">
    <property type="entry name" value="Acyl-CoA N-acyltransferases (Nat)"/>
    <property type="match status" value="1"/>
</dbReference>
<reference evidence="2 3" key="1">
    <citation type="journal article" date="2021" name="J. Microbiol. Biotechnol.">
        <title>An Efficient Markerless Deletion System Suitable for the Industrial Strains of Streptomyces.</title>
        <authorList>
            <person name="Dong J."/>
            <person name="Wei J."/>
            <person name="Li H."/>
            <person name="Zhao S."/>
            <person name="Guan W."/>
        </authorList>
    </citation>
    <scope>NUCLEOTIDE SEQUENCE [LARGE SCALE GENOMIC DNA]</scope>
    <source>
        <strain evidence="2 3">CICC 11043</strain>
    </source>
</reference>
<reference evidence="2 3" key="2">
    <citation type="journal article" date="2024" name="Microb. Biotechnol.">
        <title>The involvement of multiple ABC transporters in daunorubicin efflux in Streptomyces coeruleorubidus.</title>
        <authorList>
            <person name="Dong J."/>
            <person name="Ning J."/>
            <person name="Tian Y."/>
            <person name="Li H."/>
            <person name="Chen H."/>
            <person name="Guan W."/>
        </authorList>
    </citation>
    <scope>NUCLEOTIDE SEQUENCE [LARGE SCALE GENOMIC DNA]</scope>
    <source>
        <strain evidence="2 3">CICC 11043</strain>
    </source>
</reference>
<evidence type="ECO:0000259" key="1">
    <source>
        <dbReference type="PROSITE" id="PS51186"/>
    </source>
</evidence>
<dbReference type="CDD" id="cd04301">
    <property type="entry name" value="NAT_SF"/>
    <property type="match status" value="1"/>
</dbReference>
<protein>
    <submittedName>
        <fullName evidence="2">GNAT family N-acetyltransferase</fullName>
        <ecNumber evidence="2">2.3.1.-</ecNumber>
    </submittedName>
</protein>
<dbReference type="GO" id="GO:0016746">
    <property type="term" value="F:acyltransferase activity"/>
    <property type="evidence" value="ECO:0007669"/>
    <property type="project" value="UniProtKB-KW"/>
</dbReference>
<proteinExistence type="predicted"/>
<evidence type="ECO:0000313" key="3">
    <source>
        <dbReference type="Proteomes" id="UP001305002"/>
    </source>
</evidence>